<gene>
    <name evidence="6" type="ORF">HTZ77_12360</name>
</gene>
<organism evidence="6 7">
    <name type="scientific">Nonomuraea montanisoli</name>
    <dbReference type="NCBI Taxonomy" id="2741721"/>
    <lineage>
        <taxon>Bacteria</taxon>
        <taxon>Bacillati</taxon>
        <taxon>Actinomycetota</taxon>
        <taxon>Actinomycetes</taxon>
        <taxon>Streptosporangiales</taxon>
        <taxon>Streptosporangiaceae</taxon>
        <taxon>Nonomuraea</taxon>
    </lineage>
</organism>
<name>A0A7Y6M379_9ACTN</name>
<comment type="caution">
    <text evidence="6">The sequence shown here is derived from an EMBL/GenBank/DDBJ whole genome shotgun (WGS) entry which is preliminary data.</text>
</comment>
<keyword evidence="3" id="KW-0804">Transcription</keyword>
<reference evidence="6 7" key="1">
    <citation type="submission" date="2020-06" db="EMBL/GenBank/DDBJ databases">
        <title>Nonomuraea sp. SMC257, a novel actinomycete isolated from soil.</title>
        <authorList>
            <person name="Chanama M."/>
        </authorList>
    </citation>
    <scope>NUCLEOTIDE SEQUENCE [LARGE SCALE GENOMIC DNA]</scope>
    <source>
        <strain evidence="6 7">SMC257</strain>
    </source>
</reference>
<evidence type="ECO:0000256" key="1">
    <source>
        <dbReference type="ARBA" id="ARBA00023015"/>
    </source>
</evidence>
<dbReference type="RefSeq" id="WP_175589632.1">
    <property type="nucleotide sequence ID" value="NZ_JABWGN010000004.1"/>
</dbReference>
<evidence type="ECO:0000256" key="4">
    <source>
        <dbReference type="PROSITE-ProRule" id="PRU00335"/>
    </source>
</evidence>
<dbReference type="Pfam" id="PF00440">
    <property type="entry name" value="TetR_N"/>
    <property type="match status" value="1"/>
</dbReference>
<sequence>MDVAPLDPVRERAILDATLELLSEMGYDRMSVDQIARRARASKATIYRRWAGKPELVVDVICNHFDMDTPRPCDTGSLRGDLAELVGALRETAERKHTLIMGLSSTLVSNQELARALRAHMLTRDLGGVEALLERAAGRGEPARSADTARLAAVAEALVWHRLIFVGPPLDDAFVAEAADEVLLPLVRAWATEPTEPAAPAEPSQP</sequence>
<dbReference type="InterPro" id="IPR050109">
    <property type="entry name" value="HTH-type_TetR-like_transc_reg"/>
</dbReference>
<keyword evidence="7" id="KW-1185">Reference proteome</keyword>
<dbReference type="InterPro" id="IPR001647">
    <property type="entry name" value="HTH_TetR"/>
</dbReference>
<proteinExistence type="predicted"/>
<dbReference type="PANTHER" id="PTHR30055:SF148">
    <property type="entry name" value="TETR-FAMILY TRANSCRIPTIONAL REGULATOR"/>
    <property type="match status" value="1"/>
</dbReference>
<dbReference type="AlphaFoldDB" id="A0A7Y6M379"/>
<evidence type="ECO:0000256" key="2">
    <source>
        <dbReference type="ARBA" id="ARBA00023125"/>
    </source>
</evidence>
<dbReference type="Proteomes" id="UP000586042">
    <property type="component" value="Unassembled WGS sequence"/>
</dbReference>
<dbReference type="PANTHER" id="PTHR30055">
    <property type="entry name" value="HTH-TYPE TRANSCRIPTIONAL REGULATOR RUTR"/>
    <property type="match status" value="1"/>
</dbReference>
<dbReference type="PROSITE" id="PS50977">
    <property type="entry name" value="HTH_TETR_2"/>
    <property type="match status" value="1"/>
</dbReference>
<dbReference type="SUPFAM" id="SSF48498">
    <property type="entry name" value="Tetracyclin repressor-like, C-terminal domain"/>
    <property type="match status" value="1"/>
</dbReference>
<dbReference type="EMBL" id="JABWGN010000004">
    <property type="protein sequence ID" value="NUW32221.1"/>
    <property type="molecule type" value="Genomic_DNA"/>
</dbReference>
<accession>A0A7Y6M379</accession>
<evidence type="ECO:0000313" key="6">
    <source>
        <dbReference type="EMBL" id="NUW32221.1"/>
    </source>
</evidence>
<dbReference type="PROSITE" id="PS01081">
    <property type="entry name" value="HTH_TETR_1"/>
    <property type="match status" value="1"/>
</dbReference>
<keyword evidence="2 4" id="KW-0238">DNA-binding</keyword>
<feature type="DNA-binding region" description="H-T-H motif" evidence="4">
    <location>
        <begin position="31"/>
        <end position="50"/>
    </location>
</feature>
<dbReference type="Gene3D" id="1.10.10.60">
    <property type="entry name" value="Homeodomain-like"/>
    <property type="match status" value="1"/>
</dbReference>
<dbReference type="Pfam" id="PF16859">
    <property type="entry name" value="TetR_C_11"/>
    <property type="match status" value="1"/>
</dbReference>
<dbReference type="InterPro" id="IPR023772">
    <property type="entry name" value="DNA-bd_HTH_TetR-type_CS"/>
</dbReference>
<dbReference type="PRINTS" id="PR00455">
    <property type="entry name" value="HTHTETR"/>
</dbReference>
<dbReference type="InterPro" id="IPR011075">
    <property type="entry name" value="TetR_C"/>
</dbReference>
<evidence type="ECO:0000313" key="7">
    <source>
        <dbReference type="Proteomes" id="UP000586042"/>
    </source>
</evidence>
<evidence type="ECO:0000256" key="3">
    <source>
        <dbReference type="ARBA" id="ARBA00023163"/>
    </source>
</evidence>
<keyword evidence="1" id="KW-0805">Transcription regulation</keyword>
<evidence type="ECO:0000259" key="5">
    <source>
        <dbReference type="PROSITE" id="PS50977"/>
    </source>
</evidence>
<dbReference type="InterPro" id="IPR036271">
    <property type="entry name" value="Tet_transcr_reg_TetR-rel_C_sf"/>
</dbReference>
<dbReference type="SUPFAM" id="SSF46689">
    <property type="entry name" value="Homeodomain-like"/>
    <property type="match status" value="1"/>
</dbReference>
<dbReference type="Gene3D" id="1.10.357.10">
    <property type="entry name" value="Tetracycline Repressor, domain 2"/>
    <property type="match status" value="1"/>
</dbReference>
<dbReference type="InterPro" id="IPR009057">
    <property type="entry name" value="Homeodomain-like_sf"/>
</dbReference>
<feature type="domain" description="HTH tetR-type" evidence="5">
    <location>
        <begin position="8"/>
        <end position="68"/>
    </location>
</feature>
<dbReference type="GO" id="GO:0000976">
    <property type="term" value="F:transcription cis-regulatory region binding"/>
    <property type="evidence" value="ECO:0007669"/>
    <property type="project" value="TreeGrafter"/>
</dbReference>
<dbReference type="GO" id="GO:0003700">
    <property type="term" value="F:DNA-binding transcription factor activity"/>
    <property type="evidence" value="ECO:0007669"/>
    <property type="project" value="TreeGrafter"/>
</dbReference>
<protein>
    <submittedName>
        <fullName evidence="6">TetR/AcrR family transcriptional regulator</fullName>
    </submittedName>
</protein>